<reference evidence="1" key="1">
    <citation type="journal article" date="2021" name="Proc. Natl. Acad. Sci. U.S.A.">
        <title>A Catalog of Tens of Thousands of Viruses from Human Metagenomes Reveals Hidden Associations with Chronic Diseases.</title>
        <authorList>
            <person name="Tisza M.J."/>
            <person name="Buck C.B."/>
        </authorList>
    </citation>
    <scope>NUCLEOTIDE SEQUENCE</scope>
    <source>
        <strain evidence="1">Ct8Lf7</strain>
    </source>
</reference>
<name>A0A8S5S0V0_9CAUD</name>
<evidence type="ECO:0000313" key="1">
    <source>
        <dbReference type="EMBL" id="DAF44614.1"/>
    </source>
</evidence>
<proteinExistence type="predicted"/>
<protein>
    <submittedName>
        <fullName evidence="1">Uncharacterized protein</fullName>
    </submittedName>
</protein>
<sequence length="41" mass="4966">MPFHFYQYIPLSVFEISLHLQFLRVFQLLLSWPHSYGIILA</sequence>
<accession>A0A8S5S0V0</accession>
<organism evidence="1">
    <name type="scientific">Podoviridae sp. ct8Lf7</name>
    <dbReference type="NCBI Taxonomy" id="2827723"/>
    <lineage>
        <taxon>Viruses</taxon>
        <taxon>Duplodnaviria</taxon>
        <taxon>Heunggongvirae</taxon>
        <taxon>Uroviricota</taxon>
        <taxon>Caudoviricetes</taxon>
    </lineage>
</organism>
<dbReference type="EMBL" id="BK032511">
    <property type="protein sequence ID" value="DAF44614.1"/>
    <property type="molecule type" value="Genomic_DNA"/>
</dbReference>